<keyword evidence="9" id="KW-1185">Reference proteome</keyword>
<evidence type="ECO:0000256" key="2">
    <source>
        <dbReference type="ARBA" id="ARBA00022448"/>
    </source>
</evidence>
<dbReference type="PROSITE" id="PS50850">
    <property type="entry name" value="MFS"/>
    <property type="match status" value="1"/>
</dbReference>
<dbReference type="PANTHER" id="PTHR23504:SF15">
    <property type="entry name" value="MAJOR FACILITATOR SUPERFAMILY (MFS) PROFILE DOMAIN-CONTAINING PROTEIN"/>
    <property type="match status" value="1"/>
</dbReference>
<protein>
    <submittedName>
        <fullName evidence="8">MFS general substrate transporter</fullName>
    </submittedName>
</protein>
<evidence type="ECO:0000256" key="4">
    <source>
        <dbReference type="ARBA" id="ARBA00022989"/>
    </source>
</evidence>
<keyword evidence="3 6" id="KW-0812">Transmembrane</keyword>
<evidence type="ECO:0000256" key="6">
    <source>
        <dbReference type="SAM" id="Phobius"/>
    </source>
</evidence>
<feature type="transmembrane region" description="Helical" evidence="6">
    <location>
        <begin position="118"/>
        <end position="136"/>
    </location>
</feature>
<organism evidence="8 9">
    <name type="scientific">Trametes coccinea (strain BRFM310)</name>
    <name type="common">Pycnoporus coccineus</name>
    <dbReference type="NCBI Taxonomy" id="1353009"/>
    <lineage>
        <taxon>Eukaryota</taxon>
        <taxon>Fungi</taxon>
        <taxon>Dikarya</taxon>
        <taxon>Basidiomycota</taxon>
        <taxon>Agaricomycotina</taxon>
        <taxon>Agaricomycetes</taxon>
        <taxon>Polyporales</taxon>
        <taxon>Polyporaceae</taxon>
        <taxon>Trametes</taxon>
    </lineage>
</organism>
<dbReference type="Pfam" id="PF07690">
    <property type="entry name" value="MFS_1"/>
    <property type="match status" value="1"/>
</dbReference>
<comment type="subcellular location">
    <subcellularLocation>
        <location evidence="1">Membrane</location>
        <topology evidence="1">Multi-pass membrane protein</topology>
    </subcellularLocation>
</comment>
<dbReference type="InterPro" id="IPR036259">
    <property type="entry name" value="MFS_trans_sf"/>
</dbReference>
<keyword evidence="4 6" id="KW-1133">Transmembrane helix</keyword>
<dbReference type="EMBL" id="KZ084123">
    <property type="protein sequence ID" value="OSC99918.1"/>
    <property type="molecule type" value="Genomic_DNA"/>
</dbReference>
<feature type="domain" description="Major facilitator superfamily (MFS) profile" evidence="7">
    <location>
        <begin position="45"/>
        <end position="553"/>
    </location>
</feature>
<dbReference type="GO" id="GO:0016020">
    <property type="term" value="C:membrane"/>
    <property type="evidence" value="ECO:0007669"/>
    <property type="project" value="UniProtKB-SubCell"/>
</dbReference>
<feature type="transmembrane region" description="Helical" evidence="6">
    <location>
        <begin position="456"/>
        <end position="480"/>
    </location>
</feature>
<sequence>MLDLVCPQPPLPAASDERRAEIVQGTAPSAECVDDVKETPLPKLQLFILLYLQLAEPITSTVIYPFVNQLVRETGITDGDERKTGYFAGLIESCFYAVEAICVFQWGRASDRIGRKPVLLGGLLGLTLSMIGFGVSRQYWAVVLSRCAEGALNGNIGVTKSMMAEITDHTNRARGFAFLPMIWAVGGTLGCVCPFARLAAPPRPIIGGVFARPADRWPGFKGSPFWTAYPYFLPCIIAACISISAFVFALLGLKETLPRVAARLDGQIQPPKDIEKLTPRLDKPSTTSDQIAQELRVTAEAEERPPQVPLLPLDQDQVVREKSAVEIDVQNANPSKDEASVGIRTILIPRVLLIILNYGFVALIDQAATVLVPLMYSTSIDLGGLGFDPFTIGVIQGVGGFVGGAIQIFTFPYMHRKFGSKKLYICSYSMYFIIFATFPLNSFLTKRAGRVGTATWAVLAVQWIAYVVSYMTWGCIFIYVSDAAPNQKALGITNGLAQTTASTVRAIAPALASSLFSVTLEHRLAAGTLVYWVLCGITLAGLVASRWLPAKLRTDSAVVR</sequence>
<dbReference type="GO" id="GO:0022857">
    <property type="term" value="F:transmembrane transporter activity"/>
    <property type="evidence" value="ECO:0007669"/>
    <property type="project" value="InterPro"/>
</dbReference>
<feature type="transmembrane region" description="Helical" evidence="6">
    <location>
        <begin position="423"/>
        <end position="444"/>
    </location>
</feature>
<keyword evidence="5 6" id="KW-0472">Membrane</keyword>
<evidence type="ECO:0000256" key="1">
    <source>
        <dbReference type="ARBA" id="ARBA00004141"/>
    </source>
</evidence>
<evidence type="ECO:0000259" key="7">
    <source>
        <dbReference type="PROSITE" id="PS50850"/>
    </source>
</evidence>
<feature type="transmembrane region" description="Helical" evidence="6">
    <location>
        <begin position="392"/>
        <end position="411"/>
    </location>
</feature>
<evidence type="ECO:0000256" key="5">
    <source>
        <dbReference type="ARBA" id="ARBA00023136"/>
    </source>
</evidence>
<feature type="transmembrane region" description="Helical" evidence="6">
    <location>
        <begin position="529"/>
        <end position="548"/>
    </location>
</feature>
<name>A0A1Y2IFM7_TRAC3</name>
<dbReference type="Proteomes" id="UP000193067">
    <property type="component" value="Unassembled WGS sequence"/>
</dbReference>
<feature type="transmembrane region" description="Helical" evidence="6">
    <location>
        <begin position="351"/>
        <end position="372"/>
    </location>
</feature>
<dbReference type="OrthoDB" id="419616at2759"/>
<proteinExistence type="predicted"/>
<dbReference type="PANTHER" id="PTHR23504">
    <property type="entry name" value="MAJOR FACILITATOR SUPERFAMILY DOMAIN-CONTAINING PROTEIN 10"/>
    <property type="match status" value="1"/>
</dbReference>
<feature type="transmembrane region" description="Helical" evidence="6">
    <location>
        <begin position="86"/>
        <end position="106"/>
    </location>
</feature>
<evidence type="ECO:0000256" key="3">
    <source>
        <dbReference type="ARBA" id="ARBA00022692"/>
    </source>
</evidence>
<keyword evidence="2" id="KW-0813">Transport</keyword>
<dbReference type="AlphaFoldDB" id="A0A1Y2IFM7"/>
<evidence type="ECO:0000313" key="9">
    <source>
        <dbReference type="Proteomes" id="UP000193067"/>
    </source>
</evidence>
<dbReference type="InterPro" id="IPR011701">
    <property type="entry name" value="MFS"/>
</dbReference>
<feature type="transmembrane region" description="Helical" evidence="6">
    <location>
        <begin position="231"/>
        <end position="253"/>
    </location>
</feature>
<dbReference type="Gene3D" id="1.20.1250.20">
    <property type="entry name" value="MFS general substrate transporter like domains"/>
    <property type="match status" value="1"/>
</dbReference>
<evidence type="ECO:0000313" key="8">
    <source>
        <dbReference type="EMBL" id="OSC99918.1"/>
    </source>
</evidence>
<gene>
    <name evidence="8" type="ORF">PYCCODRAFT_1469847</name>
</gene>
<feature type="transmembrane region" description="Helical" evidence="6">
    <location>
        <begin position="46"/>
        <end position="66"/>
    </location>
</feature>
<accession>A0A1Y2IFM7</accession>
<dbReference type="SUPFAM" id="SSF103473">
    <property type="entry name" value="MFS general substrate transporter"/>
    <property type="match status" value="1"/>
</dbReference>
<dbReference type="InterPro" id="IPR020846">
    <property type="entry name" value="MFS_dom"/>
</dbReference>
<reference evidence="8 9" key="1">
    <citation type="journal article" date="2015" name="Biotechnol. Biofuels">
        <title>Enhanced degradation of softwood versus hardwood by the white-rot fungus Pycnoporus coccineus.</title>
        <authorList>
            <person name="Couturier M."/>
            <person name="Navarro D."/>
            <person name="Chevret D."/>
            <person name="Henrissat B."/>
            <person name="Piumi F."/>
            <person name="Ruiz-Duenas F.J."/>
            <person name="Martinez A.T."/>
            <person name="Grigoriev I.V."/>
            <person name="Riley R."/>
            <person name="Lipzen A."/>
            <person name="Berrin J.G."/>
            <person name="Master E.R."/>
            <person name="Rosso M.N."/>
        </authorList>
    </citation>
    <scope>NUCLEOTIDE SEQUENCE [LARGE SCALE GENOMIC DNA]</scope>
    <source>
        <strain evidence="8 9">BRFM310</strain>
    </source>
</reference>